<dbReference type="InterPro" id="IPR036291">
    <property type="entry name" value="NAD(P)-bd_dom_sf"/>
</dbReference>
<dbReference type="InterPro" id="IPR009081">
    <property type="entry name" value="PP-bd_ACP"/>
</dbReference>
<dbReference type="PANTHER" id="PTHR44845:SF6">
    <property type="entry name" value="BETA-ALANINE-ACTIVATING ENZYME"/>
    <property type="match status" value="1"/>
</dbReference>
<evidence type="ECO:0000256" key="1">
    <source>
        <dbReference type="ARBA" id="ARBA00022450"/>
    </source>
</evidence>
<keyword evidence="5" id="KW-1185">Reference proteome</keyword>
<keyword evidence="2" id="KW-0597">Phosphoprotein</keyword>
<dbReference type="PANTHER" id="PTHR44845">
    <property type="entry name" value="CARRIER DOMAIN-CONTAINING PROTEIN"/>
    <property type="match status" value="1"/>
</dbReference>
<evidence type="ECO:0000313" key="4">
    <source>
        <dbReference type="EMBL" id="MDR7327473.1"/>
    </source>
</evidence>
<dbReference type="Gene3D" id="3.30.300.30">
    <property type="match status" value="1"/>
</dbReference>
<dbReference type="SUPFAM" id="SSF56801">
    <property type="entry name" value="Acetyl-CoA synthetase-like"/>
    <property type="match status" value="1"/>
</dbReference>
<dbReference type="InterPro" id="IPR025110">
    <property type="entry name" value="AMP-bd_C"/>
</dbReference>
<name>A0AAE4A0R0_9ACTN</name>
<dbReference type="InterPro" id="IPR045851">
    <property type="entry name" value="AMP-bd_C_sf"/>
</dbReference>
<organism evidence="4 5">
    <name type="scientific">Catenuloplanes niger</name>
    <dbReference type="NCBI Taxonomy" id="587534"/>
    <lineage>
        <taxon>Bacteria</taxon>
        <taxon>Bacillati</taxon>
        <taxon>Actinomycetota</taxon>
        <taxon>Actinomycetes</taxon>
        <taxon>Micromonosporales</taxon>
        <taxon>Micromonosporaceae</taxon>
        <taxon>Catenuloplanes</taxon>
    </lineage>
</organism>
<protein>
    <submittedName>
        <fullName evidence="4">Amino acid adenylation domain-containing protein/thioester reductase-like protein</fullName>
    </submittedName>
</protein>
<dbReference type="SUPFAM" id="SSF47336">
    <property type="entry name" value="ACP-like"/>
    <property type="match status" value="1"/>
</dbReference>
<keyword evidence="1" id="KW-0596">Phosphopantetheine</keyword>
<dbReference type="RefSeq" id="WP_310424825.1">
    <property type="nucleotide sequence ID" value="NZ_JAVDYC010000001.1"/>
</dbReference>
<dbReference type="AlphaFoldDB" id="A0AAE4A0R0"/>
<dbReference type="NCBIfam" id="TIGR01746">
    <property type="entry name" value="Thioester-redct"/>
    <property type="match status" value="1"/>
</dbReference>
<dbReference type="EMBL" id="JAVDYC010000001">
    <property type="protein sequence ID" value="MDR7327473.1"/>
    <property type="molecule type" value="Genomic_DNA"/>
</dbReference>
<accession>A0AAE4A0R0</accession>
<dbReference type="Pfam" id="PF00550">
    <property type="entry name" value="PP-binding"/>
    <property type="match status" value="1"/>
</dbReference>
<dbReference type="InterPro" id="IPR020806">
    <property type="entry name" value="PKS_PP-bd"/>
</dbReference>
<dbReference type="Gene3D" id="3.40.50.720">
    <property type="entry name" value="NAD(P)-binding Rossmann-like Domain"/>
    <property type="match status" value="1"/>
</dbReference>
<dbReference type="NCBIfam" id="TIGR01733">
    <property type="entry name" value="AA-adenyl-dom"/>
    <property type="match status" value="1"/>
</dbReference>
<gene>
    <name evidence="4" type="ORF">J2S44_007723</name>
</gene>
<dbReference type="Gene3D" id="3.40.50.980">
    <property type="match status" value="2"/>
</dbReference>
<dbReference type="CDD" id="cd12117">
    <property type="entry name" value="A_NRPS_Srf_like"/>
    <property type="match status" value="1"/>
</dbReference>
<dbReference type="GO" id="GO:0031177">
    <property type="term" value="F:phosphopantetheine binding"/>
    <property type="evidence" value="ECO:0007669"/>
    <property type="project" value="InterPro"/>
</dbReference>
<dbReference type="Gene3D" id="1.10.1200.10">
    <property type="entry name" value="ACP-like"/>
    <property type="match status" value="1"/>
</dbReference>
<dbReference type="SMART" id="SM00823">
    <property type="entry name" value="PKS_PP"/>
    <property type="match status" value="1"/>
</dbReference>
<dbReference type="InterPro" id="IPR036736">
    <property type="entry name" value="ACP-like_sf"/>
</dbReference>
<evidence type="ECO:0000256" key="2">
    <source>
        <dbReference type="ARBA" id="ARBA00022553"/>
    </source>
</evidence>
<dbReference type="Pfam" id="PF13193">
    <property type="entry name" value="AMP-binding_C"/>
    <property type="match status" value="1"/>
</dbReference>
<dbReference type="InterPro" id="IPR013120">
    <property type="entry name" value="FAR_NAD-bd"/>
</dbReference>
<feature type="domain" description="Carrier" evidence="3">
    <location>
        <begin position="500"/>
        <end position="582"/>
    </location>
</feature>
<dbReference type="PROSITE" id="PS50075">
    <property type="entry name" value="CARRIER"/>
    <property type="match status" value="1"/>
</dbReference>
<proteinExistence type="predicted"/>
<comment type="caution">
    <text evidence="4">The sequence shown here is derived from an EMBL/GenBank/DDBJ whole genome shotgun (WGS) entry which is preliminary data.</text>
</comment>
<evidence type="ECO:0000313" key="5">
    <source>
        <dbReference type="Proteomes" id="UP001183629"/>
    </source>
</evidence>
<dbReference type="Pfam" id="PF07993">
    <property type="entry name" value="NAD_binding_4"/>
    <property type="match status" value="1"/>
</dbReference>
<reference evidence="4 5" key="1">
    <citation type="submission" date="2023-07" db="EMBL/GenBank/DDBJ databases">
        <title>Sequencing the genomes of 1000 actinobacteria strains.</title>
        <authorList>
            <person name="Klenk H.-P."/>
        </authorList>
    </citation>
    <scope>NUCLEOTIDE SEQUENCE [LARGE SCALE GENOMIC DNA]</scope>
    <source>
        <strain evidence="4 5">DSM 44711</strain>
    </source>
</reference>
<dbReference type="Gene3D" id="2.30.38.10">
    <property type="entry name" value="Luciferase, Domain 3"/>
    <property type="match status" value="1"/>
</dbReference>
<sequence length="997" mass="106099">MAELFQRQAARTPVATAVVHGDRRITYAELDRASDLLAAHLVTNGVRPGEPVGILGDRCLEAPVAMLGIVKAGGVYVPLDPRDPAGRLGVLTSELSLSRVVILPGEGPAPAGLDASPVMITADGHDPEPVTVARRGGDAVYALFTSGTTGVPKAVAVPHRAVVRLALGQGLTRISATDRVSGTGRLTFDASVFEIWGALLNGAALVIVDDETVLDPERLAALLTAERVTVSWLTAGVFHQCARLRPAMFGRLRCLIAGGDVLRPDLVRQVLAAGPPGALLNGYGPTENTVFSTTYHVREVPPGTATIPIGQPISNSSCLVVTDSGVPAGVGEEGELWVGGDGLAVGYPNDPALTAERFVPGPSGRPADGRMFRTGDRVRWLPSGDLEFLGRRDRMVKLRGLRIELDEIEAVLARAPGVAEAAVTLTTDDPEHRAIVAYYVPVQGAGAADGADLRAYLARLLPGFMVPARVVPVRRIPLSGTGKIDRAVLVAESGATPGRAPSTPMEVGMARIWAEVLEVDENELTADDDFFALGGNSLLAARVFARLRTTFAVDLAASRFLTARLLADPSLEGCAAAVQEARTGAADGGGGSSRLDLWQEARAAAVPLRGLGPRRPQRPADGVFLTGATGFLGSYLLRRLVERTDDRVVCLVRAEDDAHGRRRLEAAQAAYGLGQLPADRVVVMTGDLGTPGLGLSDGDLDQIARQTRFVLHAGSYVNFTYPYERLAAVTVQGTREIVRLAGRHGAVPVHFVSTLAVLSGFGAAGVRDVAEDTPLQHPEQLMMGYPESKFVAEQVLAQAAADGLPVGVHRPYEVSGDLVGGAWNLENATCALFRLIVDLGLAPDADVTLDLVPVDVLAAQIVHIALHRTADTRTYHLANPRPAMLGDMVEVLRAQGYPVRFLPLADWVARAIAYVCDHPEHPFTPFVPLWVDRTPSGLLVKELYFRSVFPRFGRENAERALSGSGIRMPPVDTALLEHYVRFFQRSRFFPPAAVGAR</sequence>
<dbReference type="InterPro" id="IPR000873">
    <property type="entry name" value="AMP-dep_synth/lig_dom"/>
</dbReference>
<dbReference type="Pfam" id="PF00501">
    <property type="entry name" value="AMP-binding"/>
    <property type="match status" value="1"/>
</dbReference>
<dbReference type="SUPFAM" id="SSF51735">
    <property type="entry name" value="NAD(P)-binding Rossmann-fold domains"/>
    <property type="match status" value="1"/>
</dbReference>
<dbReference type="Proteomes" id="UP001183629">
    <property type="component" value="Unassembled WGS sequence"/>
</dbReference>
<dbReference type="InterPro" id="IPR010071">
    <property type="entry name" value="AA_adenyl_dom"/>
</dbReference>
<evidence type="ECO:0000259" key="3">
    <source>
        <dbReference type="PROSITE" id="PS50075"/>
    </source>
</evidence>
<dbReference type="CDD" id="cd05235">
    <property type="entry name" value="SDR_e1"/>
    <property type="match status" value="1"/>
</dbReference>
<dbReference type="InterPro" id="IPR010080">
    <property type="entry name" value="Thioester_reductase-like_dom"/>
</dbReference>